<dbReference type="Gene3D" id="3.40.50.2300">
    <property type="match status" value="2"/>
</dbReference>
<dbReference type="SUPFAM" id="SSF47413">
    <property type="entry name" value="lambda repressor-like DNA-binding domains"/>
    <property type="match status" value="1"/>
</dbReference>
<keyword evidence="7" id="KW-1185">Reference proteome</keyword>
<evidence type="ECO:0000256" key="2">
    <source>
        <dbReference type="ARBA" id="ARBA00023125"/>
    </source>
</evidence>
<dbReference type="Gene3D" id="1.10.260.40">
    <property type="entry name" value="lambda repressor-like DNA-binding domains"/>
    <property type="match status" value="1"/>
</dbReference>
<evidence type="ECO:0000313" key="7">
    <source>
        <dbReference type="Proteomes" id="UP000033772"/>
    </source>
</evidence>
<dbReference type="PANTHER" id="PTHR30146">
    <property type="entry name" value="LACI-RELATED TRANSCRIPTIONAL REPRESSOR"/>
    <property type="match status" value="1"/>
</dbReference>
<dbReference type="AlphaFoldDB" id="A0A1J4N3S2"/>
<dbReference type="SMART" id="SM00354">
    <property type="entry name" value="HTH_LACI"/>
    <property type="match status" value="1"/>
</dbReference>
<dbReference type="SUPFAM" id="SSF53822">
    <property type="entry name" value="Periplasmic binding protein-like I"/>
    <property type="match status" value="1"/>
</dbReference>
<feature type="compositionally biased region" description="Pro residues" evidence="4">
    <location>
        <begin position="342"/>
        <end position="351"/>
    </location>
</feature>
<feature type="domain" description="HTH lacI-type" evidence="5">
    <location>
        <begin position="13"/>
        <end position="68"/>
    </location>
</feature>
<feature type="region of interest" description="Disordered" evidence="4">
    <location>
        <begin position="321"/>
        <end position="351"/>
    </location>
</feature>
<evidence type="ECO:0000259" key="5">
    <source>
        <dbReference type="PROSITE" id="PS50932"/>
    </source>
</evidence>
<sequence>MTETAGPARSARATIRDVAREAGVSTSTVSRVLDERLPPSRSETAERVREVAARLGYRKDSRASALRRQQSGTIGVLVPRLSDTVMAILFESIAAAAAERQMFAIVATTADDPGSERSAVESLLDQHVDGLVLTTARPDDVVIPDLRERGIPLVLALRHDGVTSAVVGDDELGGYLATRHLLDLGHREIALVAGPPYASSAVGRVAGFTRAMTEAGIDDIDRLIHPSTFGMESGEEVGRHILSTSPRPTAVFAVNDNTAVGVLAAARAAGLSVPDQLSVVGYNDIPLAARLPVPLTTVHVPFDQIAARAVAALARLIASPDEAPPGTTTTLMPSLIPRASTAPPPGARAPR</sequence>
<dbReference type="Pfam" id="PF00356">
    <property type="entry name" value="LacI"/>
    <property type="match status" value="1"/>
</dbReference>
<gene>
    <name evidence="6" type="ORF">UG56_019870</name>
</gene>
<dbReference type="PROSITE" id="PS50932">
    <property type="entry name" value="HTH_LACI_2"/>
    <property type="match status" value="1"/>
</dbReference>
<comment type="caution">
    <text evidence="6">The sequence shown here is derived from an EMBL/GenBank/DDBJ whole genome shotgun (WGS) entry which is preliminary data.</text>
</comment>
<dbReference type="RefSeq" id="WP_045547053.1">
    <property type="nucleotide sequence ID" value="NZ_JZDQ02000030.1"/>
</dbReference>
<protein>
    <submittedName>
        <fullName evidence="6">LacI family transcriptional regulator</fullName>
    </submittedName>
</protein>
<evidence type="ECO:0000256" key="4">
    <source>
        <dbReference type="SAM" id="MobiDB-lite"/>
    </source>
</evidence>
<dbReference type="OrthoDB" id="3595338at2"/>
<dbReference type="GO" id="GO:0000976">
    <property type="term" value="F:transcription cis-regulatory region binding"/>
    <property type="evidence" value="ECO:0007669"/>
    <property type="project" value="TreeGrafter"/>
</dbReference>
<evidence type="ECO:0000256" key="3">
    <source>
        <dbReference type="ARBA" id="ARBA00023163"/>
    </source>
</evidence>
<accession>A0A1J4N3S2</accession>
<dbReference type="CDD" id="cd01392">
    <property type="entry name" value="HTH_LacI"/>
    <property type="match status" value="1"/>
</dbReference>
<dbReference type="PANTHER" id="PTHR30146:SF109">
    <property type="entry name" value="HTH-TYPE TRANSCRIPTIONAL REGULATOR GALS"/>
    <property type="match status" value="1"/>
</dbReference>
<keyword evidence="3" id="KW-0804">Transcription</keyword>
<dbReference type="InterPro" id="IPR000843">
    <property type="entry name" value="HTH_LacI"/>
</dbReference>
<dbReference type="PRINTS" id="PR00036">
    <property type="entry name" value="HTHLACI"/>
</dbReference>
<keyword evidence="2" id="KW-0238">DNA-binding</keyword>
<dbReference type="CDD" id="cd06285">
    <property type="entry name" value="PBP1_LacI-like"/>
    <property type="match status" value="1"/>
</dbReference>
<organism evidence="6 7">
    <name type="scientific">Nocardioides luteus</name>
    <dbReference type="NCBI Taxonomy" id="1844"/>
    <lineage>
        <taxon>Bacteria</taxon>
        <taxon>Bacillati</taxon>
        <taxon>Actinomycetota</taxon>
        <taxon>Actinomycetes</taxon>
        <taxon>Propionibacteriales</taxon>
        <taxon>Nocardioidaceae</taxon>
        <taxon>Nocardioides</taxon>
    </lineage>
</organism>
<dbReference type="Proteomes" id="UP000033772">
    <property type="component" value="Unassembled WGS sequence"/>
</dbReference>
<dbReference type="GO" id="GO:0003700">
    <property type="term" value="F:DNA-binding transcription factor activity"/>
    <property type="evidence" value="ECO:0007669"/>
    <property type="project" value="TreeGrafter"/>
</dbReference>
<keyword evidence="1" id="KW-0805">Transcription regulation</keyword>
<dbReference type="PROSITE" id="PS00356">
    <property type="entry name" value="HTH_LACI_1"/>
    <property type="match status" value="1"/>
</dbReference>
<evidence type="ECO:0000313" key="6">
    <source>
        <dbReference type="EMBL" id="OIJ25025.1"/>
    </source>
</evidence>
<dbReference type="EMBL" id="JZDQ02000030">
    <property type="protein sequence ID" value="OIJ25025.1"/>
    <property type="molecule type" value="Genomic_DNA"/>
</dbReference>
<reference evidence="6" key="1">
    <citation type="submission" date="2016-10" db="EMBL/GenBank/DDBJ databases">
        <title>Draft Genome Sequence of Nocardioides luteus Strain BAFB, an Alkane-Degrading Bacterium Isolated from JP-7 Polluted Soil.</title>
        <authorList>
            <person name="Brown L."/>
            <person name="Ruiz O.N."/>
            <person name="Gunasekera T."/>
        </authorList>
    </citation>
    <scope>NUCLEOTIDE SEQUENCE [LARGE SCALE GENOMIC DNA]</scope>
    <source>
        <strain evidence="6">BAFB</strain>
    </source>
</reference>
<proteinExistence type="predicted"/>
<evidence type="ECO:0000256" key="1">
    <source>
        <dbReference type="ARBA" id="ARBA00023015"/>
    </source>
</evidence>
<dbReference type="STRING" id="1844.UG56_019870"/>
<name>A0A1J4N3S2_9ACTN</name>
<dbReference type="InterPro" id="IPR046335">
    <property type="entry name" value="LacI/GalR-like_sensor"/>
</dbReference>
<dbReference type="Pfam" id="PF13377">
    <property type="entry name" value="Peripla_BP_3"/>
    <property type="match status" value="1"/>
</dbReference>
<dbReference type="InterPro" id="IPR010982">
    <property type="entry name" value="Lambda_DNA-bd_dom_sf"/>
</dbReference>
<dbReference type="InterPro" id="IPR028082">
    <property type="entry name" value="Peripla_BP_I"/>
</dbReference>